<gene>
    <name evidence="2" type="ORF">PYX00_010650</name>
</gene>
<evidence type="ECO:0000313" key="2">
    <source>
        <dbReference type="EMBL" id="KAL0268841.1"/>
    </source>
</evidence>
<feature type="compositionally biased region" description="Low complexity" evidence="1">
    <location>
        <begin position="1"/>
        <end position="32"/>
    </location>
</feature>
<comment type="caution">
    <text evidence="2">The sequence shown here is derived from an EMBL/GenBank/DDBJ whole genome shotgun (WGS) entry which is preliminary data.</text>
</comment>
<protein>
    <submittedName>
        <fullName evidence="2">Uncharacterized protein</fullName>
    </submittedName>
</protein>
<name>A0AAW2HH66_9NEOP</name>
<organism evidence="2">
    <name type="scientific">Menopon gallinae</name>
    <name type="common">poultry shaft louse</name>
    <dbReference type="NCBI Taxonomy" id="328185"/>
    <lineage>
        <taxon>Eukaryota</taxon>
        <taxon>Metazoa</taxon>
        <taxon>Ecdysozoa</taxon>
        <taxon>Arthropoda</taxon>
        <taxon>Hexapoda</taxon>
        <taxon>Insecta</taxon>
        <taxon>Pterygota</taxon>
        <taxon>Neoptera</taxon>
        <taxon>Paraneoptera</taxon>
        <taxon>Psocodea</taxon>
        <taxon>Troctomorpha</taxon>
        <taxon>Phthiraptera</taxon>
        <taxon>Amblycera</taxon>
        <taxon>Menoponidae</taxon>
        <taxon>Menopon</taxon>
    </lineage>
</organism>
<dbReference type="AlphaFoldDB" id="A0AAW2HH66"/>
<reference evidence="2" key="1">
    <citation type="journal article" date="2024" name="Gigascience">
        <title>Chromosome-level genome of the poultry shaft louse Menopon gallinae provides insight into the host-switching and adaptive evolution of parasitic lice.</title>
        <authorList>
            <person name="Xu Y."/>
            <person name="Ma L."/>
            <person name="Liu S."/>
            <person name="Liang Y."/>
            <person name="Liu Q."/>
            <person name="He Z."/>
            <person name="Tian L."/>
            <person name="Duan Y."/>
            <person name="Cai W."/>
            <person name="Li H."/>
            <person name="Song F."/>
        </authorList>
    </citation>
    <scope>NUCLEOTIDE SEQUENCE</scope>
    <source>
        <strain evidence="2">Cailab_2023a</strain>
    </source>
</reference>
<dbReference type="SUPFAM" id="SSF50156">
    <property type="entry name" value="PDZ domain-like"/>
    <property type="match status" value="1"/>
</dbReference>
<dbReference type="EMBL" id="JARGDH010000005">
    <property type="protein sequence ID" value="KAL0268841.1"/>
    <property type="molecule type" value="Genomic_DNA"/>
</dbReference>
<dbReference type="Gene3D" id="2.30.42.10">
    <property type="match status" value="1"/>
</dbReference>
<accession>A0AAW2HH66</accession>
<proteinExistence type="predicted"/>
<evidence type="ECO:0000256" key="1">
    <source>
        <dbReference type="SAM" id="MobiDB-lite"/>
    </source>
</evidence>
<dbReference type="InterPro" id="IPR036034">
    <property type="entry name" value="PDZ_sf"/>
</dbReference>
<sequence>MEYNSLKSSKKCFCSSSGSIASATSSSSSRSSNGTVGKHGLRTVHLKRQCGFYLESGGKSCEKLVPNPKTGSFGFSFRGGREFGTGFFVSAVESDSEAHHKGLKVRRFRCLPRTPNISATLKINREPPFHEISRETRIRSRPRRCNVGESVRADGSASALNVAVDVTRLPAEICKKCHCKK</sequence>
<feature type="region of interest" description="Disordered" evidence="1">
    <location>
        <begin position="1"/>
        <end position="40"/>
    </location>
</feature>